<feature type="domain" description="RING-type" evidence="15">
    <location>
        <begin position="221"/>
        <end position="492"/>
    </location>
</feature>
<dbReference type="GO" id="GO:0016567">
    <property type="term" value="P:protein ubiquitination"/>
    <property type="evidence" value="ECO:0007669"/>
    <property type="project" value="InterPro"/>
</dbReference>
<dbReference type="CDD" id="cd23134">
    <property type="entry name" value="RING-HC_ITT1-like"/>
    <property type="match status" value="1"/>
</dbReference>
<dbReference type="SUPFAM" id="SSF54495">
    <property type="entry name" value="UBC-like"/>
    <property type="match status" value="1"/>
</dbReference>
<dbReference type="InterPro" id="IPR001841">
    <property type="entry name" value="Znf_RING"/>
</dbReference>
<evidence type="ECO:0000259" key="14">
    <source>
        <dbReference type="PROSITE" id="PS50908"/>
    </source>
</evidence>
<dbReference type="OrthoDB" id="1431934at2759"/>
<dbReference type="Gene3D" id="3.30.40.10">
    <property type="entry name" value="Zinc/RING finger domain, C3HC4 (zinc finger)"/>
    <property type="match status" value="1"/>
</dbReference>
<sequence length="781" mass="83862">MASFNYDDSDSPRDTELSSLVAIYPEIQHPRSDDPYAIAIDIPVNPSKPVLVYFPAAADSNPDPRAQGTLQQNGASHVNGSASGGPLNGTDRVGGAGSAEGAGAGAGALDRHEVAHLPPVHLEIIFGPDYPAEKPPVITISADPPWLSKDTIKRLEDDGPRLWEEMGRDMVGFTYIDHIQQAAENVFELVDEKGTLEVDPQHRIAIMDYDIRARRAAFEKETFNCMVCLDPKKGSVCHKMIDCGHVFCVECLQDYYNNAIKEGDLASVRCLAPNCTKEREQAAVSSSGNKKRKKPKTYISPSELLQIPLDPETVKRYVTLKYKTELESDKNTIYCPRQWCNGAARSKKHKKPQGLELNEHDEDEEEEEETSGVSKPYNATDLLAICEDCNFAFCSRCHQSWHGEFVRCQAPRKNEELTAEEIASLEYMKLHTTPCPTCAAPAQKTHGCNHMICYRCQTHFCYLCSAWLDPGNPYQHFNEMPGGRITGCYQRLWELEQGDGDDVGLGFEGGAGAAPPGAGRAGPAAAAAAADAPEAPPGFEGLPEQRLMELLMADMGESDDEEDDFGGPPPFGDRELDRQLAQRIEAEAQNGAGRGVGEVAIAREGPLVLRIDGGRGGGGRNQPAAGRGRGGGAAGGAAAAAPNGPAAGGGRGGRGRGDNARGGQGAGGANIRGQHQNRGGAPNNRHNNRNNHPNHNGVGAGAARGGRNGGGGVGGAVRGNVGGRARPNPNGPRMDFDNPDNVQVNVPDGIRLDPQQEAWIRQFVHLALEDQEDLLFDDDDW</sequence>
<dbReference type="PROSITE" id="PS50908">
    <property type="entry name" value="RWD"/>
    <property type="match status" value="1"/>
</dbReference>
<dbReference type="CDD" id="cd20354">
    <property type="entry name" value="Rcat_RBR_RNF14"/>
    <property type="match status" value="1"/>
</dbReference>
<feature type="compositionally biased region" description="Gly residues" evidence="12">
    <location>
        <begin position="82"/>
        <end position="104"/>
    </location>
</feature>
<comment type="similarity">
    <text evidence="10">Belongs to the RBR family. RNF14 subfamily.</text>
</comment>
<keyword evidence="7 11" id="KW-0863">Zinc-finger</keyword>
<dbReference type="InterPro" id="IPR054694">
    <property type="entry name" value="Parkin-like_IBR"/>
</dbReference>
<feature type="compositionally biased region" description="Polar residues" evidence="12">
    <location>
        <begin position="68"/>
        <end position="81"/>
    </location>
</feature>
<dbReference type="Gene3D" id="1.20.120.1750">
    <property type="match status" value="1"/>
</dbReference>
<evidence type="ECO:0000256" key="1">
    <source>
        <dbReference type="ARBA" id="ARBA00001798"/>
    </source>
</evidence>
<dbReference type="PANTHER" id="PTHR11685">
    <property type="entry name" value="RBR FAMILY RING FINGER AND IBR DOMAIN-CONTAINING"/>
    <property type="match status" value="1"/>
</dbReference>
<evidence type="ECO:0000256" key="9">
    <source>
        <dbReference type="ARBA" id="ARBA00022833"/>
    </source>
</evidence>
<dbReference type="InterPro" id="IPR017907">
    <property type="entry name" value="Znf_RING_CS"/>
</dbReference>
<evidence type="ECO:0000256" key="3">
    <source>
        <dbReference type="ARBA" id="ARBA00012251"/>
    </source>
</evidence>
<accession>Q1K7Y4</accession>
<feature type="domain" description="RWD" evidence="14">
    <location>
        <begin position="15"/>
        <end position="186"/>
    </location>
</feature>
<dbReference type="InterPro" id="IPR047548">
    <property type="entry name" value="Rcat_RBR_RNF14"/>
</dbReference>
<dbReference type="InterPro" id="IPR031127">
    <property type="entry name" value="E3_UB_ligase_RBR"/>
</dbReference>
<dbReference type="InParanoid" id="Q1K7Y4"/>
<dbReference type="STRING" id="367110.Q1K7Y4"/>
<dbReference type="PaxDb" id="5141-EFNCRP00000003407"/>
<reference evidence="16 17" key="1">
    <citation type="journal article" date="2003" name="Nature">
        <title>The genome sequence of the filamentous fungus Neurospora crassa.</title>
        <authorList>
            <person name="Galagan J.E."/>
            <person name="Calvo S.E."/>
            <person name="Borkovich K.A."/>
            <person name="Selker E.U."/>
            <person name="Read N.D."/>
            <person name="Jaffe D."/>
            <person name="FitzHugh W."/>
            <person name="Ma L.J."/>
            <person name="Smirnov S."/>
            <person name="Purcell S."/>
            <person name="Rehman B."/>
            <person name="Elkins T."/>
            <person name="Engels R."/>
            <person name="Wang S."/>
            <person name="Nielsen C.B."/>
            <person name="Butler J."/>
            <person name="Endrizzi M."/>
            <person name="Qui D."/>
            <person name="Ianakiev P."/>
            <person name="Bell-Pedersen D."/>
            <person name="Nelson M.A."/>
            <person name="Werner-Washburne M."/>
            <person name="Selitrennikoff C.P."/>
            <person name="Kinsey J.A."/>
            <person name="Braun E.L."/>
            <person name="Zelter A."/>
            <person name="Schulte U."/>
            <person name="Kothe G.O."/>
            <person name="Jedd G."/>
            <person name="Mewes W."/>
            <person name="Staben C."/>
            <person name="Marcotte E."/>
            <person name="Greenberg D."/>
            <person name="Roy A."/>
            <person name="Foley K."/>
            <person name="Naylor J."/>
            <person name="Stange-Thomann N."/>
            <person name="Barrett R."/>
            <person name="Gnerre S."/>
            <person name="Kamal M."/>
            <person name="Kamvysselis M."/>
            <person name="Mauceli E."/>
            <person name="Bielke C."/>
            <person name="Rudd S."/>
            <person name="Frishman D."/>
            <person name="Krystofova S."/>
            <person name="Rasmussen C."/>
            <person name="Metzenberg R.L."/>
            <person name="Perkins D.D."/>
            <person name="Kroken S."/>
            <person name="Cogoni C."/>
            <person name="Macino G."/>
            <person name="Catcheside D."/>
            <person name="Li W."/>
            <person name="Pratt R.J."/>
            <person name="Osmani S.A."/>
            <person name="DeSouza C.P."/>
            <person name="Glass L."/>
            <person name="Orbach M.J."/>
            <person name="Berglund J.A."/>
            <person name="Voelker R."/>
            <person name="Yarden O."/>
            <person name="Plamann M."/>
            <person name="Seiler S."/>
            <person name="Dunlap J."/>
            <person name="Radford A."/>
            <person name="Aramayo R."/>
            <person name="Natvig D.O."/>
            <person name="Alex L.A."/>
            <person name="Mannhaupt G."/>
            <person name="Ebbole D.J."/>
            <person name="Freitag M."/>
            <person name="Paulsen I."/>
            <person name="Sachs M.S."/>
            <person name="Lander E.S."/>
            <person name="Nusbaum C."/>
            <person name="Birren B."/>
        </authorList>
    </citation>
    <scope>NUCLEOTIDE SEQUENCE [LARGE SCALE GENOMIC DNA]</scope>
    <source>
        <strain evidence="17">ATCC 24698 / 74-OR23-1A / CBS 708.71 / DSM 1257 / FGSC 987</strain>
    </source>
</reference>
<dbReference type="GO" id="GO:0031624">
    <property type="term" value="F:ubiquitin conjugating enzyme binding"/>
    <property type="evidence" value="ECO:0000318"/>
    <property type="project" value="GO_Central"/>
</dbReference>
<feature type="compositionally biased region" description="Low complexity" evidence="12">
    <location>
        <begin position="671"/>
        <end position="697"/>
    </location>
</feature>
<dbReference type="InterPro" id="IPR013083">
    <property type="entry name" value="Znf_RING/FYVE/PHD"/>
</dbReference>
<comment type="pathway">
    <text evidence="2">Protein modification; protein ubiquitination.</text>
</comment>
<name>Q1K7Y4_NEUCR</name>
<dbReference type="Pfam" id="PF22605">
    <property type="entry name" value="IBR_2"/>
    <property type="match status" value="1"/>
</dbReference>
<evidence type="ECO:0000256" key="11">
    <source>
        <dbReference type="PROSITE-ProRule" id="PRU00175"/>
    </source>
</evidence>
<feature type="region of interest" description="Disordered" evidence="12">
    <location>
        <begin position="609"/>
        <end position="741"/>
    </location>
</feature>
<dbReference type="SUPFAM" id="SSF57850">
    <property type="entry name" value="RING/U-box"/>
    <property type="match status" value="2"/>
</dbReference>
<evidence type="ECO:0000256" key="7">
    <source>
        <dbReference type="ARBA" id="ARBA00022771"/>
    </source>
</evidence>
<feature type="compositionally biased region" description="Acidic residues" evidence="12">
    <location>
        <begin position="359"/>
        <end position="370"/>
    </location>
</feature>
<dbReference type="SMART" id="SM00647">
    <property type="entry name" value="IBR"/>
    <property type="match status" value="2"/>
</dbReference>
<dbReference type="FunFam" id="3.30.40.10:FF:000416">
    <property type="entry name" value="RBR-type E3 ubiquitin transferase"/>
    <property type="match status" value="1"/>
</dbReference>
<dbReference type="PROSITE" id="PS50089">
    <property type="entry name" value="ZF_RING_2"/>
    <property type="match status" value="1"/>
</dbReference>
<evidence type="ECO:0000256" key="4">
    <source>
        <dbReference type="ARBA" id="ARBA00022679"/>
    </source>
</evidence>
<dbReference type="InterPro" id="IPR016135">
    <property type="entry name" value="UBQ-conjugating_enzyme/RWD"/>
</dbReference>
<dbReference type="GO" id="GO:0005737">
    <property type="term" value="C:cytoplasm"/>
    <property type="evidence" value="ECO:0000318"/>
    <property type="project" value="GO_Central"/>
</dbReference>
<dbReference type="RefSeq" id="XP_961495.1">
    <property type="nucleotide sequence ID" value="XM_956402.2"/>
</dbReference>
<dbReference type="CDD" id="cd23820">
    <property type="entry name" value="RWD_RNF14"/>
    <property type="match status" value="1"/>
</dbReference>
<feature type="compositionally biased region" description="Low complexity" evidence="12">
    <location>
        <begin position="723"/>
        <end position="733"/>
    </location>
</feature>
<dbReference type="EC" id="2.3.2.31" evidence="3"/>
<evidence type="ECO:0000313" key="17">
    <source>
        <dbReference type="Proteomes" id="UP000001805"/>
    </source>
</evidence>
<feature type="compositionally biased region" description="Gly residues" evidence="12">
    <location>
        <begin position="698"/>
        <end position="722"/>
    </location>
</feature>
<dbReference type="KEGG" id="ncr:NCU03719"/>
<keyword evidence="4" id="KW-0808">Transferase</keyword>
<feature type="region of interest" description="Disordered" evidence="12">
    <location>
        <begin position="503"/>
        <end position="524"/>
    </location>
</feature>
<dbReference type="GO" id="GO:0008270">
    <property type="term" value="F:zinc ion binding"/>
    <property type="evidence" value="ECO:0007669"/>
    <property type="project" value="UniProtKB-KW"/>
</dbReference>
<keyword evidence="17" id="KW-1185">Reference proteome</keyword>
<dbReference type="InterPro" id="IPR044066">
    <property type="entry name" value="TRIAD_supradom"/>
</dbReference>
<dbReference type="EMBL" id="CM002240">
    <property type="protein sequence ID" value="EAA32259.1"/>
    <property type="molecule type" value="Genomic_DNA"/>
</dbReference>
<keyword evidence="9" id="KW-0862">Zinc</keyword>
<keyword evidence="5" id="KW-0479">Metal-binding</keyword>
<proteinExistence type="inferred from homology"/>
<dbReference type="AlphaFoldDB" id="Q1K7Y4"/>
<evidence type="ECO:0000256" key="2">
    <source>
        <dbReference type="ARBA" id="ARBA00004906"/>
    </source>
</evidence>
<evidence type="ECO:0000256" key="8">
    <source>
        <dbReference type="ARBA" id="ARBA00022786"/>
    </source>
</evidence>
<protein>
    <recommendedName>
        <fullName evidence="3">RBR-type E3 ubiquitin transferase</fullName>
        <ecNumber evidence="3">2.3.2.31</ecNumber>
    </recommendedName>
</protein>
<dbReference type="Gene3D" id="3.10.110.10">
    <property type="entry name" value="Ubiquitin Conjugating Enzyme"/>
    <property type="match status" value="1"/>
</dbReference>
<evidence type="ECO:0000259" key="15">
    <source>
        <dbReference type="PROSITE" id="PS51873"/>
    </source>
</evidence>
<evidence type="ECO:0000256" key="10">
    <source>
        <dbReference type="ARBA" id="ARBA00044508"/>
    </source>
</evidence>
<feature type="compositionally biased region" description="Low complexity" evidence="12">
    <location>
        <begin position="513"/>
        <end position="524"/>
    </location>
</feature>
<keyword evidence="8" id="KW-0833">Ubl conjugation pathway</keyword>
<keyword evidence="6" id="KW-0677">Repeat</keyword>
<evidence type="ECO:0000256" key="12">
    <source>
        <dbReference type="SAM" id="MobiDB-lite"/>
    </source>
</evidence>
<feature type="region of interest" description="Disordered" evidence="12">
    <location>
        <begin position="62"/>
        <end position="104"/>
    </location>
</feature>
<feature type="domain" description="RING-type" evidence="13">
    <location>
        <begin position="225"/>
        <end position="270"/>
    </location>
</feature>
<evidence type="ECO:0000256" key="5">
    <source>
        <dbReference type="ARBA" id="ARBA00022723"/>
    </source>
</evidence>
<dbReference type="HOGENOM" id="CLU_021364_3_0_1"/>
<dbReference type="GeneID" id="3877659"/>
<evidence type="ECO:0000256" key="6">
    <source>
        <dbReference type="ARBA" id="ARBA00022737"/>
    </source>
</evidence>
<dbReference type="GO" id="GO:0000151">
    <property type="term" value="C:ubiquitin ligase complex"/>
    <property type="evidence" value="ECO:0000318"/>
    <property type="project" value="GO_Central"/>
</dbReference>
<dbReference type="InterPro" id="IPR006575">
    <property type="entry name" value="RWD_dom"/>
</dbReference>
<dbReference type="GO" id="GO:0006511">
    <property type="term" value="P:ubiquitin-dependent protein catabolic process"/>
    <property type="evidence" value="ECO:0000318"/>
    <property type="project" value="GO_Central"/>
</dbReference>
<feature type="compositionally biased region" description="Gly residues" evidence="12">
    <location>
        <begin position="660"/>
        <end position="670"/>
    </location>
</feature>
<evidence type="ECO:0000259" key="13">
    <source>
        <dbReference type="PROSITE" id="PS50089"/>
    </source>
</evidence>
<evidence type="ECO:0000313" key="16">
    <source>
        <dbReference type="EMBL" id="EAA32259.1"/>
    </source>
</evidence>
<feature type="region of interest" description="Disordered" evidence="12">
    <location>
        <begin position="350"/>
        <end position="374"/>
    </location>
</feature>
<dbReference type="Pfam" id="PF01485">
    <property type="entry name" value="IBR"/>
    <property type="match status" value="1"/>
</dbReference>
<dbReference type="VEuPathDB" id="FungiDB:NCU03719"/>
<organism evidence="16 17">
    <name type="scientific">Neurospora crassa (strain ATCC 24698 / 74-OR23-1A / CBS 708.71 / DSM 1257 / FGSC 987)</name>
    <dbReference type="NCBI Taxonomy" id="367110"/>
    <lineage>
        <taxon>Eukaryota</taxon>
        <taxon>Fungi</taxon>
        <taxon>Dikarya</taxon>
        <taxon>Ascomycota</taxon>
        <taxon>Pezizomycotina</taxon>
        <taxon>Sordariomycetes</taxon>
        <taxon>Sordariomycetidae</taxon>
        <taxon>Sordariales</taxon>
        <taxon>Sordariaceae</taxon>
        <taxon>Neurospora</taxon>
    </lineage>
</organism>
<dbReference type="Pfam" id="PF05773">
    <property type="entry name" value="RWD"/>
    <property type="match status" value="1"/>
</dbReference>
<feature type="compositionally biased region" description="Low complexity" evidence="12">
    <location>
        <begin position="636"/>
        <end position="645"/>
    </location>
</feature>
<dbReference type="Proteomes" id="UP000001805">
    <property type="component" value="Chromosome 2, Linkage Group V"/>
</dbReference>
<dbReference type="PROSITE" id="PS51873">
    <property type="entry name" value="TRIAD"/>
    <property type="match status" value="1"/>
</dbReference>
<dbReference type="InterPro" id="IPR002867">
    <property type="entry name" value="IBR_dom"/>
</dbReference>
<comment type="catalytic activity">
    <reaction evidence="1">
        <text>[E2 ubiquitin-conjugating enzyme]-S-ubiquitinyl-L-cysteine + [acceptor protein]-L-lysine = [E2 ubiquitin-conjugating enzyme]-L-cysteine + [acceptor protein]-N(6)-ubiquitinyl-L-lysine.</text>
        <dbReference type="EC" id="2.3.2.31"/>
    </reaction>
</comment>
<dbReference type="OMA" id="CFRCNTH"/>
<dbReference type="GO" id="GO:0061630">
    <property type="term" value="F:ubiquitin protein ligase activity"/>
    <property type="evidence" value="ECO:0000318"/>
    <property type="project" value="GO_Central"/>
</dbReference>
<dbReference type="PROSITE" id="PS00518">
    <property type="entry name" value="ZF_RING_1"/>
    <property type="match status" value="1"/>
</dbReference>
<gene>
    <name evidence="16" type="ORF">NCU03719</name>
</gene>